<dbReference type="EMBL" id="JBBHLL010000570">
    <property type="protein sequence ID" value="KAK7800123.1"/>
    <property type="molecule type" value="Genomic_DNA"/>
</dbReference>
<evidence type="ECO:0000256" key="9">
    <source>
        <dbReference type="SAM" id="MobiDB-lite"/>
    </source>
</evidence>
<evidence type="ECO:0000256" key="7">
    <source>
        <dbReference type="ARBA" id="ARBA00023163"/>
    </source>
</evidence>
<proteinExistence type="predicted"/>
<comment type="caution">
    <text evidence="10">The sequence shown here is derived from an EMBL/GenBank/DDBJ whole genome shotgun (WGS) entry which is preliminary data.</text>
</comment>
<evidence type="ECO:0000256" key="2">
    <source>
        <dbReference type="ARBA" id="ARBA00022723"/>
    </source>
</evidence>
<keyword evidence="6" id="KW-0238">DNA-binding</keyword>
<name>A0AAW0HF75_MYOGA</name>
<protein>
    <submittedName>
        <fullName evidence="10">Uncharacterized protein</fullName>
    </submittedName>
</protein>
<dbReference type="Proteomes" id="UP001488838">
    <property type="component" value="Unassembled WGS sequence"/>
</dbReference>
<evidence type="ECO:0000313" key="11">
    <source>
        <dbReference type="Proteomes" id="UP001488838"/>
    </source>
</evidence>
<evidence type="ECO:0000256" key="6">
    <source>
        <dbReference type="ARBA" id="ARBA00023125"/>
    </source>
</evidence>
<dbReference type="PANTHER" id="PTHR13006">
    <property type="entry name" value="PAPILLOMAVIRUS REGULATORY FACTOR PRF-1"/>
    <property type="match status" value="1"/>
</dbReference>
<keyword evidence="3" id="KW-0863">Zinc-finger</keyword>
<dbReference type="GO" id="GO:0003700">
    <property type="term" value="F:DNA-binding transcription factor activity"/>
    <property type="evidence" value="ECO:0007669"/>
    <property type="project" value="TreeGrafter"/>
</dbReference>
<dbReference type="GO" id="GO:0008270">
    <property type="term" value="F:zinc ion binding"/>
    <property type="evidence" value="ECO:0007669"/>
    <property type="project" value="UniProtKB-KW"/>
</dbReference>
<dbReference type="GO" id="GO:0006357">
    <property type="term" value="P:regulation of transcription by RNA polymerase II"/>
    <property type="evidence" value="ECO:0007669"/>
    <property type="project" value="TreeGrafter"/>
</dbReference>
<keyword evidence="7" id="KW-0804">Transcription</keyword>
<evidence type="ECO:0000256" key="5">
    <source>
        <dbReference type="ARBA" id="ARBA00023015"/>
    </source>
</evidence>
<reference evidence="10 11" key="1">
    <citation type="journal article" date="2023" name="bioRxiv">
        <title>Conserved and derived expression patterns and positive selection on dental genes reveal complex evolutionary context of ever-growing rodent molars.</title>
        <authorList>
            <person name="Calamari Z.T."/>
            <person name="Song A."/>
            <person name="Cohen E."/>
            <person name="Akter M."/>
            <person name="Roy R.D."/>
            <person name="Hallikas O."/>
            <person name="Christensen M.M."/>
            <person name="Li P."/>
            <person name="Marangoni P."/>
            <person name="Jernvall J."/>
            <person name="Klein O.D."/>
        </authorList>
    </citation>
    <scope>NUCLEOTIDE SEQUENCE [LARGE SCALE GENOMIC DNA]</scope>
    <source>
        <strain evidence="10">V071</strain>
    </source>
</reference>
<accession>A0AAW0HF75</accession>
<gene>
    <name evidence="10" type="ORF">U0070_012547</name>
</gene>
<keyword evidence="8" id="KW-0539">Nucleus</keyword>
<organism evidence="10 11">
    <name type="scientific">Myodes glareolus</name>
    <name type="common">Bank vole</name>
    <name type="synonym">Clethrionomys glareolus</name>
    <dbReference type="NCBI Taxonomy" id="447135"/>
    <lineage>
        <taxon>Eukaryota</taxon>
        <taxon>Metazoa</taxon>
        <taxon>Chordata</taxon>
        <taxon>Craniata</taxon>
        <taxon>Vertebrata</taxon>
        <taxon>Euteleostomi</taxon>
        <taxon>Mammalia</taxon>
        <taxon>Eutheria</taxon>
        <taxon>Euarchontoglires</taxon>
        <taxon>Glires</taxon>
        <taxon>Rodentia</taxon>
        <taxon>Myomorpha</taxon>
        <taxon>Muroidea</taxon>
        <taxon>Cricetidae</taxon>
        <taxon>Arvicolinae</taxon>
        <taxon>Myodes</taxon>
    </lineage>
</organism>
<dbReference type="GO" id="GO:0000978">
    <property type="term" value="F:RNA polymerase II cis-regulatory region sequence-specific DNA binding"/>
    <property type="evidence" value="ECO:0007669"/>
    <property type="project" value="TreeGrafter"/>
</dbReference>
<dbReference type="AlphaFoldDB" id="A0AAW0HF75"/>
<dbReference type="PANTHER" id="PTHR13006:SF9">
    <property type="entry name" value="GLUCOSE TRANSPORTER 4 ENHANCER FACTOR, ISOFORM G"/>
    <property type="match status" value="1"/>
</dbReference>
<keyword evidence="11" id="KW-1185">Reference proteome</keyword>
<feature type="region of interest" description="Disordered" evidence="9">
    <location>
        <begin position="1"/>
        <end position="24"/>
    </location>
</feature>
<keyword evidence="4" id="KW-0862">Zinc</keyword>
<dbReference type="GO" id="GO:0005634">
    <property type="term" value="C:nucleus"/>
    <property type="evidence" value="ECO:0007669"/>
    <property type="project" value="UniProtKB-SubCell"/>
</dbReference>
<comment type="subcellular location">
    <subcellularLocation>
        <location evidence="1">Nucleus</location>
    </subcellularLocation>
</comment>
<evidence type="ECO:0000256" key="1">
    <source>
        <dbReference type="ARBA" id="ARBA00004123"/>
    </source>
</evidence>
<keyword evidence="5" id="KW-0805">Transcription regulation</keyword>
<keyword evidence="2" id="KW-0479">Metal-binding</keyword>
<sequence length="83" mass="9554">MFQYASDQAYQQGEARSQSALERHDRGCGSFQSWWAPIHLEPQPTEAQAYRPALPANLRKPRGDAKKCQKVYCTDHRDLWCTA</sequence>
<evidence type="ECO:0000256" key="8">
    <source>
        <dbReference type="ARBA" id="ARBA00023242"/>
    </source>
</evidence>
<evidence type="ECO:0000256" key="3">
    <source>
        <dbReference type="ARBA" id="ARBA00022771"/>
    </source>
</evidence>
<dbReference type="InterPro" id="IPR052253">
    <property type="entry name" value="CR1/CR2-DNA-binding_regulator"/>
</dbReference>
<evidence type="ECO:0000313" key="10">
    <source>
        <dbReference type="EMBL" id="KAK7800123.1"/>
    </source>
</evidence>
<evidence type="ECO:0000256" key="4">
    <source>
        <dbReference type="ARBA" id="ARBA00022833"/>
    </source>
</evidence>
<feature type="compositionally biased region" description="Polar residues" evidence="9">
    <location>
        <begin position="1"/>
        <end position="20"/>
    </location>
</feature>